<keyword evidence="1" id="KW-0732">Signal</keyword>
<organism evidence="2 3">
    <name type="scientific">Phomopsis amygdali</name>
    <name type="common">Fusicoccum amygdali</name>
    <dbReference type="NCBI Taxonomy" id="1214568"/>
    <lineage>
        <taxon>Eukaryota</taxon>
        <taxon>Fungi</taxon>
        <taxon>Dikarya</taxon>
        <taxon>Ascomycota</taxon>
        <taxon>Pezizomycotina</taxon>
        <taxon>Sordariomycetes</taxon>
        <taxon>Sordariomycetidae</taxon>
        <taxon>Diaporthales</taxon>
        <taxon>Diaporthaceae</taxon>
        <taxon>Diaporthe</taxon>
    </lineage>
</organism>
<dbReference type="AlphaFoldDB" id="A0AAD9W4C4"/>
<evidence type="ECO:0000313" key="2">
    <source>
        <dbReference type="EMBL" id="KAK2604795.1"/>
    </source>
</evidence>
<accession>A0AAD9W4C4</accession>
<feature type="signal peptide" evidence="1">
    <location>
        <begin position="1"/>
        <end position="15"/>
    </location>
</feature>
<proteinExistence type="predicted"/>
<evidence type="ECO:0008006" key="4">
    <source>
        <dbReference type="Google" id="ProtNLM"/>
    </source>
</evidence>
<protein>
    <recommendedName>
        <fullName evidence="4">Secreted protein</fullName>
    </recommendedName>
</protein>
<feature type="chain" id="PRO_5042136373" description="Secreted protein" evidence="1">
    <location>
        <begin position="16"/>
        <end position="130"/>
    </location>
</feature>
<evidence type="ECO:0000256" key="1">
    <source>
        <dbReference type="SAM" id="SignalP"/>
    </source>
</evidence>
<name>A0AAD9W4C4_PHOAM</name>
<sequence length="130" mass="14459">MIKVILGMIFALAQAVLLSVATPFDCTNCNNSTNSTANTTDSYGCFQKGELWKDLGTNQSIIKAYDEQWCTLAVGCVELNHSGNRCIRGDPINHAFIWKWQVTKIPEGKTCGYASHLHVEFTHTDECEID</sequence>
<reference evidence="2" key="1">
    <citation type="submission" date="2023-06" db="EMBL/GenBank/DDBJ databases">
        <authorList>
            <person name="Noh H."/>
        </authorList>
    </citation>
    <scope>NUCLEOTIDE SEQUENCE</scope>
    <source>
        <strain evidence="2">DUCC20226</strain>
    </source>
</reference>
<dbReference type="Proteomes" id="UP001265746">
    <property type="component" value="Unassembled WGS sequence"/>
</dbReference>
<evidence type="ECO:0000313" key="3">
    <source>
        <dbReference type="Proteomes" id="UP001265746"/>
    </source>
</evidence>
<dbReference type="EMBL" id="JAUJFL010000004">
    <property type="protein sequence ID" value="KAK2604795.1"/>
    <property type="molecule type" value="Genomic_DNA"/>
</dbReference>
<keyword evidence="3" id="KW-1185">Reference proteome</keyword>
<gene>
    <name evidence="2" type="ORF">N8I77_007695</name>
</gene>
<comment type="caution">
    <text evidence="2">The sequence shown here is derived from an EMBL/GenBank/DDBJ whole genome shotgun (WGS) entry which is preliminary data.</text>
</comment>